<dbReference type="EMBL" id="MVBM01000006">
    <property type="protein sequence ID" value="OOK70833.1"/>
    <property type="molecule type" value="Genomic_DNA"/>
</dbReference>
<dbReference type="AlphaFoldDB" id="A0A1V3WUZ9"/>
<organism evidence="2 5">
    <name type="scientific">Mycobacterium kansasii</name>
    <dbReference type="NCBI Taxonomy" id="1768"/>
    <lineage>
        <taxon>Bacteria</taxon>
        <taxon>Bacillati</taxon>
        <taxon>Actinomycetota</taxon>
        <taxon>Actinomycetes</taxon>
        <taxon>Mycobacteriales</taxon>
        <taxon>Mycobacteriaceae</taxon>
        <taxon>Mycobacterium</taxon>
    </lineage>
</organism>
<reference evidence="4 5" key="1">
    <citation type="submission" date="2017-02" db="EMBL/GenBank/DDBJ databases">
        <title>Complete genome sequences of Mycobacterium kansasii strains isolated from rhesus macaques.</title>
        <authorList>
            <person name="Panda A."/>
            <person name="Nagaraj S."/>
            <person name="Zhao X."/>
            <person name="Tettelin H."/>
            <person name="Detolla L.J."/>
        </authorList>
    </citation>
    <scope>NUCLEOTIDE SEQUENCE [LARGE SCALE GENOMIC DNA]</scope>
    <source>
        <strain evidence="3 4">11-3469</strain>
        <strain evidence="2 5">11-3813</strain>
    </source>
</reference>
<evidence type="ECO:0000313" key="4">
    <source>
        <dbReference type="Proteomes" id="UP000188532"/>
    </source>
</evidence>
<dbReference type="Pfam" id="PF11954">
    <property type="entry name" value="DUF3471"/>
    <property type="match status" value="1"/>
</dbReference>
<evidence type="ECO:0000259" key="1">
    <source>
        <dbReference type="Pfam" id="PF11954"/>
    </source>
</evidence>
<dbReference type="InterPro" id="IPR021860">
    <property type="entry name" value="Peptidase_S12_Pab87-rel_C"/>
</dbReference>
<dbReference type="Proteomes" id="UP000188532">
    <property type="component" value="Unassembled WGS sequence"/>
</dbReference>
<evidence type="ECO:0000313" key="3">
    <source>
        <dbReference type="EMBL" id="OOK74634.1"/>
    </source>
</evidence>
<evidence type="ECO:0000313" key="5">
    <source>
        <dbReference type="Proteomes" id="UP000189229"/>
    </source>
</evidence>
<comment type="caution">
    <text evidence="2">The sequence shown here is derived from an EMBL/GenBank/DDBJ whole genome shotgun (WGS) entry which is preliminary data.</text>
</comment>
<accession>A0A1V3WUZ9</accession>
<sequence>MPETLTAEFMDLVQYGQVREDWATLYKQQLAPLNNPEGALVGKQPPVSPAPARPLSDYVGVYANDYWGPATVTERDGQLQLSLGPKNQTFTLTHWDADTFTFPLSTENALPGSISKAVFSGFPVATLNLEYYDADKLGTFTR</sequence>
<protein>
    <recommendedName>
        <fullName evidence="1">Peptidase S12 Pab87-related C-terminal domain-containing protein</fullName>
    </recommendedName>
</protein>
<dbReference type="Proteomes" id="UP000189229">
    <property type="component" value="Unassembled WGS sequence"/>
</dbReference>
<proteinExistence type="predicted"/>
<evidence type="ECO:0000313" key="2">
    <source>
        <dbReference type="EMBL" id="OOK70833.1"/>
    </source>
</evidence>
<dbReference type="EMBL" id="MVBN01000004">
    <property type="protein sequence ID" value="OOK74634.1"/>
    <property type="molecule type" value="Genomic_DNA"/>
</dbReference>
<dbReference type="Gene3D" id="2.40.128.600">
    <property type="match status" value="1"/>
</dbReference>
<gene>
    <name evidence="3" type="ORF">BZL29_4094</name>
    <name evidence="2" type="ORF">BZL30_6022</name>
</gene>
<name>A0A1V3WUZ9_MYCKA</name>
<feature type="domain" description="Peptidase S12 Pab87-related C-terminal" evidence="1">
    <location>
        <begin position="45"/>
        <end position="108"/>
    </location>
</feature>